<sequence>MTHHTDDSTATAAHVTDPVCGMLIDPDTAAATREHDGTTFYFCSLGCAKTFDADPHRYGHSHP</sequence>
<protein>
    <submittedName>
        <fullName evidence="2">YHS domain-containing protein</fullName>
    </submittedName>
</protein>
<dbReference type="InterPro" id="IPR012348">
    <property type="entry name" value="RNR-like"/>
</dbReference>
<dbReference type="Gene3D" id="1.10.620.20">
    <property type="entry name" value="Ribonucleotide Reductase, subunit A"/>
    <property type="match status" value="1"/>
</dbReference>
<dbReference type="SUPFAM" id="SSF47240">
    <property type="entry name" value="Ferritin-like"/>
    <property type="match status" value="1"/>
</dbReference>
<dbReference type="EMBL" id="JAHWXI010000001">
    <property type="protein sequence ID" value="MDN4462788.1"/>
    <property type="molecule type" value="Genomic_DNA"/>
</dbReference>
<evidence type="ECO:0000259" key="1">
    <source>
        <dbReference type="SMART" id="SM00746"/>
    </source>
</evidence>
<name>A0ABT8FN99_9MICO</name>
<feature type="domain" description="TRASH" evidence="1">
    <location>
        <begin position="17"/>
        <end position="55"/>
    </location>
</feature>
<comment type="caution">
    <text evidence="2">The sequence shown here is derived from an EMBL/GenBank/DDBJ whole genome shotgun (WGS) entry which is preliminary data.</text>
</comment>
<dbReference type="SMART" id="SM00746">
    <property type="entry name" value="TRASH"/>
    <property type="match status" value="1"/>
</dbReference>
<dbReference type="Proteomes" id="UP001172731">
    <property type="component" value="Unassembled WGS sequence"/>
</dbReference>
<organism evidence="2 3">
    <name type="scientific">Microbacterium aurantiacum</name>
    <dbReference type="NCBI Taxonomy" id="162393"/>
    <lineage>
        <taxon>Bacteria</taxon>
        <taxon>Bacillati</taxon>
        <taxon>Actinomycetota</taxon>
        <taxon>Actinomycetes</taxon>
        <taxon>Micrococcales</taxon>
        <taxon>Microbacteriaceae</taxon>
        <taxon>Microbacterium</taxon>
    </lineage>
</organism>
<dbReference type="InterPro" id="IPR007029">
    <property type="entry name" value="YHS_dom"/>
</dbReference>
<reference evidence="2" key="1">
    <citation type="submission" date="2021-06" db="EMBL/GenBank/DDBJ databases">
        <title>Genome-based taxonomic framework of Microbacterium strains isolated from marine environment, the description of four new species and reclassification of four preexisting species.</title>
        <authorList>
            <person name="Lee S.D."/>
            <person name="Kim S.-M."/>
            <person name="Byeon Y.-S."/>
            <person name="Yang H.L."/>
            <person name="Kim I.S."/>
        </authorList>
    </citation>
    <scope>NUCLEOTIDE SEQUENCE</scope>
    <source>
        <strain evidence="2">KACC 20510</strain>
    </source>
</reference>
<evidence type="ECO:0000313" key="3">
    <source>
        <dbReference type="Proteomes" id="UP001172731"/>
    </source>
</evidence>
<dbReference type="RefSeq" id="WP_301131837.1">
    <property type="nucleotide sequence ID" value="NZ_BAAAUQ010000002.1"/>
</dbReference>
<accession>A0ABT8FN99</accession>
<proteinExistence type="predicted"/>
<gene>
    <name evidence="2" type="ORF">KZC48_00010</name>
</gene>
<keyword evidence="3" id="KW-1185">Reference proteome</keyword>
<evidence type="ECO:0000313" key="2">
    <source>
        <dbReference type="EMBL" id="MDN4462788.1"/>
    </source>
</evidence>
<dbReference type="Pfam" id="PF04945">
    <property type="entry name" value="YHS"/>
    <property type="match status" value="1"/>
</dbReference>
<dbReference type="InterPro" id="IPR009078">
    <property type="entry name" value="Ferritin-like_SF"/>
</dbReference>
<dbReference type="InterPro" id="IPR011017">
    <property type="entry name" value="TRASH_dom"/>
</dbReference>